<gene>
    <name evidence="4" type="ORF">SAMN05421766_101949</name>
</gene>
<evidence type="ECO:0000256" key="1">
    <source>
        <dbReference type="ARBA" id="ARBA00023002"/>
    </source>
</evidence>
<name>A0ABY1KK02_9FLAO</name>
<dbReference type="RefSeq" id="WP_175609847.1">
    <property type="nucleotide sequence ID" value="NZ_FTOB01000001.1"/>
</dbReference>
<evidence type="ECO:0000256" key="2">
    <source>
        <dbReference type="ARBA" id="ARBA00023027"/>
    </source>
</evidence>
<proteinExistence type="predicted"/>
<accession>A0ABY1KK02</accession>
<evidence type="ECO:0000259" key="3">
    <source>
        <dbReference type="Pfam" id="PF01494"/>
    </source>
</evidence>
<protein>
    <submittedName>
        <fullName evidence="4">p-hydroxybenzoate 3-monooxygenase</fullName>
    </submittedName>
</protein>
<dbReference type="SUPFAM" id="SSF54373">
    <property type="entry name" value="FAD-linked reductases, C-terminal domain"/>
    <property type="match status" value="1"/>
</dbReference>
<feature type="domain" description="FAD-binding" evidence="3">
    <location>
        <begin position="5"/>
        <end position="345"/>
    </location>
</feature>
<dbReference type="InterPro" id="IPR036188">
    <property type="entry name" value="FAD/NAD-bd_sf"/>
</dbReference>
<dbReference type="Gene3D" id="3.50.50.60">
    <property type="entry name" value="FAD/NAD(P)-binding domain"/>
    <property type="match status" value="1"/>
</dbReference>
<evidence type="ECO:0000313" key="4">
    <source>
        <dbReference type="EMBL" id="SIS43245.1"/>
    </source>
</evidence>
<dbReference type="InterPro" id="IPR050631">
    <property type="entry name" value="PheA/TfdB_FAD_monoxygenase"/>
</dbReference>
<dbReference type="SUPFAM" id="SSF51905">
    <property type="entry name" value="FAD/NAD(P)-binding domain"/>
    <property type="match status" value="1"/>
</dbReference>
<dbReference type="PANTHER" id="PTHR43476:SF4">
    <property type="entry name" value="BLR0106 PROTEIN"/>
    <property type="match status" value="1"/>
</dbReference>
<dbReference type="Gene3D" id="3.30.9.10">
    <property type="entry name" value="D-Amino Acid Oxidase, subunit A, domain 2"/>
    <property type="match status" value="1"/>
</dbReference>
<keyword evidence="5" id="KW-1185">Reference proteome</keyword>
<dbReference type="Pfam" id="PF01494">
    <property type="entry name" value="FAD_binding_3"/>
    <property type="match status" value="1"/>
</dbReference>
<keyword evidence="1" id="KW-0560">Oxidoreductase</keyword>
<dbReference type="Proteomes" id="UP000185728">
    <property type="component" value="Unassembled WGS sequence"/>
</dbReference>
<evidence type="ECO:0000313" key="5">
    <source>
        <dbReference type="Proteomes" id="UP000185728"/>
    </source>
</evidence>
<dbReference type="NCBIfam" id="NF006091">
    <property type="entry name" value="PRK08243.1"/>
    <property type="match status" value="1"/>
</dbReference>
<comment type="caution">
    <text evidence="4">The sequence shown here is derived from an EMBL/GenBank/DDBJ whole genome shotgun (WGS) entry which is preliminary data.</text>
</comment>
<dbReference type="InterPro" id="IPR002938">
    <property type="entry name" value="FAD-bd"/>
</dbReference>
<keyword evidence="2" id="KW-0520">NAD</keyword>
<organism evidence="4 5">
    <name type="scientific">Zobellia uliginosa</name>
    <dbReference type="NCBI Taxonomy" id="143224"/>
    <lineage>
        <taxon>Bacteria</taxon>
        <taxon>Pseudomonadati</taxon>
        <taxon>Bacteroidota</taxon>
        <taxon>Flavobacteriia</taxon>
        <taxon>Flavobacteriales</taxon>
        <taxon>Flavobacteriaceae</taxon>
        <taxon>Zobellia</taxon>
    </lineage>
</organism>
<dbReference type="PANTHER" id="PTHR43476">
    <property type="entry name" value="3-(3-HYDROXY-PHENYL)PROPIONATE/3-HYDROXYCINNAMIC ACID HYDROXYLASE"/>
    <property type="match status" value="1"/>
</dbReference>
<dbReference type="PRINTS" id="PR00420">
    <property type="entry name" value="RNGMNOXGNASE"/>
</dbReference>
<reference evidence="4 5" key="1">
    <citation type="submission" date="2017-01" db="EMBL/GenBank/DDBJ databases">
        <authorList>
            <person name="Varghese N."/>
            <person name="Submissions S."/>
        </authorList>
    </citation>
    <scope>NUCLEOTIDE SEQUENCE [LARGE SCALE GENOMIC DNA]</scope>
    <source>
        <strain evidence="4 5">DSM 2061</strain>
    </source>
</reference>
<dbReference type="EMBL" id="FTOB01000001">
    <property type="protein sequence ID" value="SIS43245.1"/>
    <property type="molecule type" value="Genomic_DNA"/>
</dbReference>
<sequence length="397" mass="44688">MKKIKTQVGIIGAGPAGLTLAHWLKRNGISSVILELRSREYVEGRVRAGLLEQNTVDIMNDLGLADRLKKEGIEHDGVNLSFDSERVHIPFAELTGGRKITIYGQQEVVKDMTDAWLDADEELYFEAGASEIVDFDTKNPKIHFKHAGEDGILECDFVAACDGFHGVGRKTMPKDNYRSYDITYPFSWLGILANVAPSTDELIYAYHENGFALHSLRSETVSRLYVQVPNGESPDDWSDDRIWSELSTRLATPGFELKAGPIFDKSITPMRSHMIDNLSSGRLFLAGDAAHIVPPTGGKGLNLAIADVKHLVDGLVSFYKHNSTDDLDNYTQMALRRIWRAQDFSNFMTTLFHKQEEHGSYNYKLQKAKFDYLKMSKASRTTIAENYVGLPFETYEY</sequence>